<comment type="caution">
    <text evidence="8">The sequence shown here is derived from an EMBL/GenBank/DDBJ whole genome shotgun (WGS) entry which is preliminary data.</text>
</comment>
<accession>A0A2P8EBV3</accession>
<evidence type="ECO:0000256" key="6">
    <source>
        <dbReference type="ARBA" id="ARBA00023251"/>
    </source>
</evidence>
<evidence type="ECO:0000256" key="2">
    <source>
        <dbReference type="ARBA" id="ARBA00005417"/>
    </source>
</evidence>
<dbReference type="SMART" id="SM00382">
    <property type="entry name" value="AAA"/>
    <property type="match status" value="1"/>
</dbReference>
<dbReference type="Proteomes" id="UP000243528">
    <property type="component" value="Unassembled WGS sequence"/>
</dbReference>
<comment type="similarity">
    <text evidence="2">Belongs to the ABC transporter superfamily.</text>
</comment>
<dbReference type="PANTHER" id="PTHR42711">
    <property type="entry name" value="ABC TRANSPORTER ATP-BINDING PROTEIN"/>
    <property type="match status" value="1"/>
</dbReference>
<comment type="subcellular location">
    <subcellularLocation>
        <location evidence="1">Cell membrane</location>
        <topology evidence="1">Peripheral membrane protein</topology>
    </subcellularLocation>
</comment>
<name>A0A2P8EBV3_9ACTN</name>
<dbReference type="RefSeq" id="WP_205740432.1">
    <property type="nucleotide sequence ID" value="NZ_ML142898.1"/>
</dbReference>
<dbReference type="AlphaFoldDB" id="A0A2P8EBV3"/>
<dbReference type="InterPro" id="IPR003593">
    <property type="entry name" value="AAA+_ATPase"/>
</dbReference>
<dbReference type="InterPro" id="IPR050763">
    <property type="entry name" value="ABC_transporter_ATP-binding"/>
</dbReference>
<keyword evidence="5 8" id="KW-0067">ATP-binding</keyword>
<dbReference type="GO" id="GO:0046677">
    <property type="term" value="P:response to antibiotic"/>
    <property type="evidence" value="ECO:0007669"/>
    <property type="project" value="UniProtKB-KW"/>
</dbReference>
<evidence type="ECO:0000256" key="3">
    <source>
        <dbReference type="ARBA" id="ARBA00022448"/>
    </source>
</evidence>
<sequence>MTTTRPVDDGTPPIDIRRLTKRFGPLTAVDTLDLTVGSGEIYGLLGPNGAGKSTTIRALMGFVNATSGTAGLLGGTARDLRLRSRVGYVGGDVVLDRGLRAQHLLNWYADLRGGVDPDAVDALCRRLSLDTDRKIGELSTGNRKKVAIVQAFMHRPDVLVLDEPTVGLDPLLQREVLNLVRERRADGCAVLFSSHLLPEVEDIADRVGILREGVLVREDTIASLREEARQRLELRFSDDVAPDLLDGVDGVASAEVDGHTVHVVVDGSVAPLLRRVADRGVDRIVSHDEDLEDIFFDYYQADGGAR</sequence>
<protein>
    <submittedName>
        <fullName evidence="8">ABC-2 type transport system ATP-binding protein</fullName>
    </submittedName>
</protein>
<dbReference type="Gene3D" id="3.40.50.300">
    <property type="entry name" value="P-loop containing nucleotide triphosphate hydrolases"/>
    <property type="match status" value="1"/>
</dbReference>
<dbReference type="SUPFAM" id="SSF52540">
    <property type="entry name" value="P-loop containing nucleoside triphosphate hydrolases"/>
    <property type="match status" value="1"/>
</dbReference>
<reference evidence="8 9" key="1">
    <citation type="submission" date="2018-03" db="EMBL/GenBank/DDBJ databases">
        <title>Genomic Encyclopedia of Archaeal and Bacterial Type Strains, Phase II (KMG-II): from individual species to whole genera.</title>
        <authorList>
            <person name="Goeker M."/>
        </authorList>
    </citation>
    <scope>NUCLEOTIDE SEQUENCE [LARGE SCALE GENOMIC DNA]</scope>
    <source>
        <strain evidence="8 9">DSM 45211</strain>
    </source>
</reference>
<evidence type="ECO:0000313" key="8">
    <source>
        <dbReference type="EMBL" id="PSL06959.1"/>
    </source>
</evidence>
<dbReference type="InterPro" id="IPR003439">
    <property type="entry name" value="ABC_transporter-like_ATP-bd"/>
</dbReference>
<dbReference type="PANTHER" id="PTHR42711:SF5">
    <property type="entry name" value="ABC TRANSPORTER ATP-BINDING PROTEIN NATA"/>
    <property type="match status" value="1"/>
</dbReference>
<evidence type="ECO:0000259" key="7">
    <source>
        <dbReference type="PROSITE" id="PS50893"/>
    </source>
</evidence>
<keyword evidence="6" id="KW-0046">Antibiotic resistance</keyword>
<keyword evidence="9" id="KW-1185">Reference proteome</keyword>
<gene>
    <name evidence="8" type="ORF">CLV30_102348</name>
</gene>
<dbReference type="GO" id="GO:0016887">
    <property type="term" value="F:ATP hydrolysis activity"/>
    <property type="evidence" value="ECO:0007669"/>
    <property type="project" value="InterPro"/>
</dbReference>
<dbReference type="GO" id="GO:0005524">
    <property type="term" value="F:ATP binding"/>
    <property type="evidence" value="ECO:0007669"/>
    <property type="project" value="UniProtKB-KW"/>
</dbReference>
<organism evidence="8 9">
    <name type="scientific">Haloactinopolyspora alba</name>
    <dbReference type="NCBI Taxonomy" id="648780"/>
    <lineage>
        <taxon>Bacteria</taxon>
        <taxon>Bacillati</taxon>
        <taxon>Actinomycetota</taxon>
        <taxon>Actinomycetes</taxon>
        <taxon>Jiangellales</taxon>
        <taxon>Jiangellaceae</taxon>
        <taxon>Haloactinopolyspora</taxon>
    </lineage>
</organism>
<proteinExistence type="inferred from homology"/>
<dbReference type="InterPro" id="IPR027417">
    <property type="entry name" value="P-loop_NTPase"/>
</dbReference>
<dbReference type="CDD" id="cd03230">
    <property type="entry name" value="ABC_DR_subfamily_A"/>
    <property type="match status" value="1"/>
</dbReference>
<evidence type="ECO:0000313" key="9">
    <source>
        <dbReference type="Proteomes" id="UP000243528"/>
    </source>
</evidence>
<dbReference type="GO" id="GO:0005886">
    <property type="term" value="C:plasma membrane"/>
    <property type="evidence" value="ECO:0007669"/>
    <property type="project" value="UniProtKB-SubCell"/>
</dbReference>
<dbReference type="PROSITE" id="PS50893">
    <property type="entry name" value="ABC_TRANSPORTER_2"/>
    <property type="match status" value="1"/>
</dbReference>
<keyword evidence="3" id="KW-0813">Transport</keyword>
<evidence type="ECO:0000256" key="4">
    <source>
        <dbReference type="ARBA" id="ARBA00022741"/>
    </source>
</evidence>
<feature type="domain" description="ABC transporter" evidence="7">
    <location>
        <begin position="14"/>
        <end position="237"/>
    </location>
</feature>
<dbReference type="EMBL" id="PYGE01000002">
    <property type="protein sequence ID" value="PSL06959.1"/>
    <property type="molecule type" value="Genomic_DNA"/>
</dbReference>
<keyword evidence="4" id="KW-0547">Nucleotide-binding</keyword>
<evidence type="ECO:0000256" key="1">
    <source>
        <dbReference type="ARBA" id="ARBA00004202"/>
    </source>
</evidence>
<evidence type="ECO:0000256" key="5">
    <source>
        <dbReference type="ARBA" id="ARBA00022840"/>
    </source>
</evidence>
<dbReference type="Pfam" id="PF00005">
    <property type="entry name" value="ABC_tran"/>
    <property type="match status" value="1"/>
</dbReference>